<organism evidence="3 4">
    <name type="scientific">Paenibacillus urinalis</name>
    <dbReference type="NCBI Taxonomy" id="521520"/>
    <lineage>
        <taxon>Bacteria</taxon>
        <taxon>Bacillati</taxon>
        <taxon>Bacillota</taxon>
        <taxon>Bacilli</taxon>
        <taxon>Bacillales</taxon>
        <taxon>Paenibacillaceae</taxon>
        <taxon>Paenibacillus</taxon>
    </lineage>
</organism>
<dbReference type="InterPro" id="IPR002931">
    <property type="entry name" value="Transglutaminase-like"/>
</dbReference>
<dbReference type="Proteomes" id="UP001220962">
    <property type="component" value="Chromosome"/>
</dbReference>
<evidence type="ECO:0000313" key="3">
    <source>
        <dbReference type="EMBL" id="WDH83227.1"/>
    </source>
</evidence>
<feature type="transmembrane region" description="Helical" evidence="1">
    <location>
        <begin position="186"/>
        <end position="203"/>
    </location>
</feature>
<accession>A0AAX3N3P0</accession>
<dbReference type="PANTHER" id="PTHR42736:SF1">
    <property type="entry name" value="PROTEIN-GLUTAMINE GAMMA-GLUTAMYLTRANSFERASE"/>
    <property type="match status" value="1"/>
</dbReference>
<dbReference type="AlphaFoldDB" id="A0AAX3N3P0"/>
<keyword evidence="1" id="KW-1133">Transmembrane helix</keyword>
<keyword evidence="1" id="KW-0812">Transmembrane</keyword>
<keyword evidence="1" id="KW-0472">Membrane</keyword>
<reference evidence="3" key="1">
    <citation type="submission" date="2023-02" db="EMBL/GenBank/DDBJ databases">
        <title>Pathogen: clinical or host-associated sample.</title>
        <authorList>
            <person name="Hergert J."/>
            <person name="Casey R."/>
            <person name="Wagner J."/>
            <person name="Young E.L."/>
            <person name="Oakeson K.F."/>
        </authorList>
    </citation>
    <scope>NUCLEOTIDE SEQUENCE</scope>
    <source>
        <strain evidence="3">2022CK-00830</strain>
    </source>
</reference>
<gene>
    <name evidence="3" type="ORF">PUW23_02970</name>
</gene>
<feature type="transmembrane region" description="Helical" evidence="1">
    <location>
        <begin position="86"/>
        <end position="101"/>
    </location>
</feature>
<protein>
    <submittedName>
        <fullName evidence="3">Transglutaminase-like domain-containing protein</fullName>
    </submittedName>
</protein>
<dbReference type="SUPFAM" id="SSF54001">
    <property type="entry name" value="Cysteine proteinases"/>
    <property type="match status" value="1"/>
</dbReference>
<dbReference type="InterPro" id="IPR052901">
    <property type="entry name" value="Bact_TGase-like"/>
</dbReference>
<dbReference type="InterPro" id="IPR038765">
    <property type="entry name" value="Papain-like_cys_pep_sf"/>
</dbReference>
<feature type="transmembrane region" description="Helical" evidence="1">
    <location>
        <begin position="140"/>
        <end position="158"/>
    </location>
</feature>
<feature type="transmembrane region" description="Helical" evidence="1">
    <location>
        <begin position="163"/>
        <end position="180"/>
    </location>
</feature>
<evidence type="ECO:0000259" key="2">
    <source>
        <dbReference type="SMART" id="SM00460"/>
    </source>
</evidence>
<feature type="transmembrane region" description="Helical" evidence="1">
    <location>
        <begin position="224"/>
        <end position="247"/>
    </location>
</feature>
<evidence type="ECO:0000313" key="4">
    <source>
        <dbReference type="Proteomes" id="UP001220962"/>
    </source>
</evidence>
<feature type="domain" description="Transglutaminase-like" evidence="2">
    <location>
        <begin position="529"/>
        <end position="601"/>
    </location>
</feature>
<dbReference type="Pfam" id="PF01841">
    <property type="entry name" value="Transglut_core"/>
    <property type="match status" value="1"/>
</dbReference>
<dbReference type="SMART" id="SM00460">
    <property type="entry name" value="TGc"/>
    <property type="match status" value="1"/>
</dbReference>
<dbReference type="EMBL" id="CP118101">
    <property type="protein sequence ID" value="WDH83227.1"/>
    <property type="molecule type" value="Genomic_DNA"/>
</dbReference>
<feature type="transmembrane region" description="Helical" evidence="1">
    <location>
        <begin position="30"/>
        <end position="48"/>
    </location>
</feature>
<name>A0AAX3N3P0_9BACL</name>
<evidence type="ECO:0000256" key="1">
    <source>
        <dbReference type="SAM" id="Phobius"/>
    </source>
</evidence>
<proteinExistence type="predicted"/>
<dbReference type="RefSeq" id="WP_274359372.1">
    <property type="nucleotide sequence ID" value="NZ_CP118101.1"/>
</dbReference>
<dbReference type="PANTHER" id="PTHR42736">
    <property type="entry name" value="PROTEIN-GLUTAMINE GAMMA-GLUTAMYLTRANSFERASE"/>
    <property type="match status" value="1"/>
</dbReference>
<sequence>MTIYNQNRFDPKEVGAGATAAQAAAFHEPWYFRAAASLALFVMFLEWLRPGGISGDLWSPSSISLIVLTLLLLLIGTWNMSLGKSLMIRLLLSFIGLWWMVKEVSGADWMLQYPLILKQDIFIWLNRDGFWLISDETKTILVTLGWSLFVSAVQILVIQLRTVLLFGVVTSLYVFGVELVNGENATGAMIRIISCFLFLQTLMQLPKLNSMGLSARVKDKERHLLWIGIALGSVLLVGGAAAVSSVLPVKSPDLNALADTRERLIDWADGLQSSPSEAALARTGYDNGGSDMGAPLVTNNEVFFTAYSPVATYWRGQSRSIYDGRSWKSEYNDAEPKHYISTSGRIREDEIEENPYFRLIQQTVELQTPAQGGADIFTGGVPVRLNLYQSENARAPQNEKGITGQNKANQQFPYIVSDYASGNLRFDDMHSNSYKTVTSYSADVLIPIEDLSSLRGVTGSDPAEIKRMNLQLPKALPDRVRELAANITDGSTNRYDAVTRVASYLRSNYSYSLDTRVPPSGKDFVDDFLFTTKKGYCNHFSTAMVVLLRSQGIPARYVQGFGPGERSDPESNEYTVTHGDAHAWAEVYFPGVGWIPFEATPGYSTEELEAAGAAEPDEAAPSEQRNIISMVHKIGSAIQSGLVSIMQPLTLSVAAACALLLAAAVQAGRSYSPAIRLRLMLSWPHSPAFPDRERLLRVGAPVWERIAQKYGVREQGVTLREYTAALPLTGTPVHDDVRQFAADWESLVYAAEPFSRAASVAFLNRCLRISRSLK</sequence>
<feature type="transmembrane region" description="Helical" evidence="1">
    <location>
        <begin position="60"/>
        <end position="79"/>
    </location>
</feature>
<dbReference type="Gene3D" id="3.10.620.30">
    <property type="match status" value="1"/>
</dbReference>